<reference evidence="1 2" key="1">
    <citation type="submission" date="2022-04" db="EMBL/GenBank/DDBJ databases">
        <title>Whole genome of Spiroplasma citri.</title>
        <authorList>
            <person name="Khanchezar A."/>
            <person name="Izadpanah K."/>
            <person name="Taghavi M."/>
            <person name="Ghorbani A."/>
            <person name="Beven L."/>
        </authorList>
    </citation>
    <scope>NUCLEOTIDE SEQUENCE [LARGE SCALE GENOMIC DNA]</scope>
    <source>
        <strain evidence="1 2">D4</strain>
    </source>
</reference>
<evidence type="ECO:0000313" key="1">
    <source>
        <dbReference type="EMBL" id="WFG96833.1"/>
    </source>
</evidence>
<organism evidence="1 2">
    <name type="scientific">Spiroplasma citri</name>
    <dbReference type="NCBI Taxonomy" id="2133"/>
    <lineage>
        <taxon>Bacteria</taxon>
        <taxon>Bacillati</taxon>
        <taxon>Mycoplasmatota</taxon>
        <taxon>Mollicutes</taxon>
        <taxon>Entomoplasmatales</taxon>
        <taxon>Spiroplasmataceae</taxon>
        <taxon>Spiroplasma</taxon>
    </lineage>
</organism>
<protein>
    <submittedName>
        <fullName evidence="1">Uncharacterized protein</fullName>
    </submittedName>
</protein>
<dbReference type="EMBL" id="CP096246">
    <property type="protein sequence ID" value="WFG96833.1"/>
    <property type="molecule type" value="Genomic_DNA"/>
</dbReference>
<accession>A0AAX3T011</accession>
<dbReference type="AlphaFoldDB" id="A0AAX3T011"/>
<proteinExistence type="predicted"/>
<dbReference type="Proteomes" id="UP001214629">
    <property type="component" value="Chromosome"/>
</dbReference>
<evidence type="ECO:0000313" key="2">
    <source>
        <dbReference type="Proteomes" id="UP001214629"/>
    </source>
</evidence>
<sequence length="166" mass="18842">MGVTHNASTIEETVFAKQVPINETLRGNNNKVYQDKLLTLPKIDITVRFSYDGTNSNTYNLSYQYDVAPKVVKDWRGVDKNSLNVLQGDFNFSRNYTTLDKITSLENDYHKEIISVANIWENNNPMGAGNGDNNYPVEFSNWNSFAIKLNQINVGRNNNNNLRVGS</sequence>
<dbReference type="RefSeq" id="WP_277939060.1">
    <property type="nucleotide sequence ID" value="NZ_CP096246.1"/>
</dbReference>
<keyword evidence="2" id="KW-1185">Reference proteome</keyword>
<gene>
    <name evidence="1" type="ORF">M0C40_02140</name>
</gene>
<name>A0AAX3T011_SPICI</name>